<sequence length="294" mass="33638">MARLRQITDATLLAHVNKLGEEHPPIRMDSVDFTVNNPDVLRTRFAGVLDYLARVELEVERNVLELLTIMPNPSEADKVFYSDVWYDQEIAHGQILDELKRRIDLPEAEPLLQVGFAVQALGALAKWEPIQDVARTIYYFTGASTERQAVLAYNALSSQLDEWGELAVRDTIINQIKRQEPGHFAFYRMSAEKITTDGTLRPWQLYLARVLREHSYELVGTHHDPQHQATMGEVIDVLGFSGQLEVFAKEIGRLEAKLLWANRQGMEFPPYVLRALRESVEMYREQGSFAARLS</sequence>
<dbReference type="RefSeq" id="WP_129459276.1">
    <property type="nucleotide sequence ID" value="NZ_PPCV01000007.1"/>
</dbReference>
<evidence type="ECO:0000313" key="1">
    <source>
        <dbReference type="EMBL" id="RXW31669.1"/>
    </source>
</evidence>
<reference evidence="1 2" key="1">
    <citation type="submission" date="2018-01" db="EMBL/GenBank/DDBJ databases">
        <title>Lactibacter flavus gen. nov., sp. nov., a novel bacterium of the family Propionibacteriaceae isolated from raw milk and dairy products.</title>
        <authorList>
            <person name="Wenning M."/>
            <person name="Breitenwieser F."/>
            <person name="Huptas C."/>
            <person name="von Neubeck M."/>
            <person name="Busse H.-J."/>
            <person name="Scherer S."/>
        </authorList>
    </citation>
    <scope>NUCLEOTIDE SEQUENCE [LARGE SCALE GENOMIC DNA]</scope>
    <source>
        <strain evidence="1 2">VG341</strain>
    </source>
</reference>
<evidence type="ECO:0000313" key="2">
    <source>
        <dbReference type="Proteomes" id="UP000290624"/>
    </source>
</evidence>
<dbReference type="AlphaFoldDB" id="A0A4Q2EER6"/>
<dbReference type="Proteomes" id="UP000290624">
    <property type="component" value="Unassembled WGS sequence"/>
</dbReference>
<keyword evidence="2" id="KW-1185">Reference proteome</keyword>
<protein>
    <submittedName>
        <fullName evidence="1">GTP-binding protein LepA</fullName>
    </submittedName>
</protein>
<accession>A0A4Q2EER6</accession>
<name>A0A4Q2EER6_9ACTN</name>
<dbReference type="EMBL" id="PPCV01000007">
    <property type="protein sequence ID" value="RXW31669.1"/>
    <property type="molecule type" value="Genomic_DNA"/>
</dbReference>
<dbReference type="SUPFAM" id="SSF47240">
    <property type="entry name" value="Ferritin-like"/>
    <property type="match status" value="1"/>
</dbReference>
<dbReference type="InterPro" id="IPR009078">
    <property type="entry name" value="Ferritin-like_SF"/>
</dbReference>
<dbReference type="OrthoDB" id="5138301at2"/>
<gene>
    <name evidence="1" type="ORF">C1706_10960</name>
</gene>
<comment type="caution">
    <text evidence="1">The sequence shown here is derived from an EMBL/GenBank/DDBJ whole genome shotgun (WGS) entry which is preliminary data.</text>
</comment>
<proteinExistence type="predicted"/>
<organism evidence="1 2">
    <name type="scientific">Propioniciclava flava</name>
    <dbReference type="NCBI Taxonomy" id="2072026"/>
    <lineage>
        <taxon>Bacteria</taxon>
        <taxon>Bacillati</taxon>
        <taxon>Actinomycetota</taxon>
        <taxon>Actinomycetes</taxon>
        <taxon>Propionibacteriales</taxon>
        <taxon>Propionibacteriaceae</taxon>
        <taxon>Propioniciclava</taxon>
    </lineage>
</organism>